<sequence>MVSYAITGASRGLGLEFIRQLSKEPTNVVFAIVRNTTSSPELSDLAAKNSNVHIVLGDITSLSQIQEAAKVVSSITGGSLDVLVNNAAYLSESTAALQPSELSSPENLELVKESIQKSVESNVLGAIYVTNSFLPLIEQGTAKKVVHISTGMADTDLILGAGVAGSIPYSASKAMMNCVVAKYSVELKAKDIHVVAMSPGWVETNPMPQEALEWMTAMFKKVDPRVTGRIQKEDSVRDQLETISNLGWAVQGTMISQHGNRD</sequence>
<dbReference type="Gene3D" id="3.40.50.720">
    <property type="entry name" value="NAD(P)-binding Rossmann-like Domain"/>
    <property type="match status" value="1"/>
</dbReference>
<name>A0A6A5WTX2_9PLEO</name>
<evidence type="ECO:0000313" key="1">
    <source>
        <dbReference type="EMBL" id="KAF2005037.1"/>
    </source>
</evidence>
<dbReference type="InterPro" id="IPR036291">
    <property type="entry name" value="NAD(P)-bd_dom_sf"/>
</dbReference>
<reference evidence="1" key="1">
    <citation type="journal article" date="2020" name="Stud. Mycol.">
        <title>101 Dothideomycetes genomes: a test case for predicting lifestyles and emergence of pathogens.</title>
        <authorList>
            <person name="Haridas S."/>
            <person name="Albert R."/>
            <person name="Binder M."/>
            <person name="Bloem J."/>
            <person name="Labutti K."/>
            <person name="Salamov A."/>
            <person name="Andreopoulos B."/>
            <person name="Baker S."/>
            <person name="Barry K."/>
            <person name="Bills G."/>
            <person name="Bluhm B."/>
            <person name="Cannon C."/>
            <person name="Castanera R."/>
            <person name="Culley D."/>
            <person name="Daum C."/>
            <person name="Ezra D."/>
            <person name="Gonzalez J."/>
            <person name="Henrissat B."/>
            <person name="Kuo A."/>
            <person name="Liang C."/>
            <person name="Lipzen A."/>
            <person name="Lutzoni F."/>
            <person name="Magnuson J."/>
            <person name="Mondo S."/>
            <person name="Nolan M."/>
            <person name="Ohm R."/>
            <person name="Pangilinan J."/>
            <person name="Park H.-J."/>
            <person name="Ramirez L."/>
            <person name="Alfaro M."/>
            <person name="Sun H."/>
            <person name="Tritt A."/>
            <person name="Yoshinaga Y."/>
            <person name="Zwiers L.-H."/>
            <person name="Turgeon B."/>
            <person name="Goodwin S."/>
            <person name="Spatafora J."/>
            <person name="Crous P."/>
            <person name="Grigoriev I."/>
        </authorList>
    </citation>
    <scope>NUCLEOTIDE SEQUENCE</scope>
    <source>
        <strain evidence="1">CBS 123094</strain>
    </source>
</reference>
<dbReference type="GO" id="GO:0016616">
    <property type="term" value="F:oxidoreductase activity, acting on the CH-OH group of donors, NAD or NADP as acceptor"/>
    <property type="evidence" value="ECO:0007669"/>
    <property type="project" value="TreeGrafter"/>
</dbReference>
<dbReference type="PANTHER" id="PTHR45458:SF3">
    <property type="entry name" value="CHAIN DEHYDROGENASE (ATSC), PUTATIVE-RELATED"/>
    <property type="match status" value="1"/>
</dbReference>
<keyword evidence="2" id="KW-1185">Reference proteome</keyword>
<gene>
    <name evidence="1" type="ORF">P154DRAFT_457556</name>
</gene>
<dbReference type="SUPFAM" id="SSF51735">
    <property type="entry name" value="NAD(P)-binding Rossmann-fold domains"/>
    <property type="match status" value="1"/>
</dbReference>
<dbReference type="Proteomes" id="UP000799779">
    <property type="component" value="Unassembled WGS sequence"/>
</dbReference>
<dbReference type="PRINTS" id="PR00081">
    <property type="entry name" value="GDHRDH"/>
</dbReference>
<dbReference type="InterPro" id="IPR052184">
    <property type="entry name" value="SDR_enzymes"/>
</dbReference>
<evidence type="ECO:0000313" key="2">
    <source>
        <dbReference type="Proteomes" id="UP000799779"/>
    </source>
</evidence>
<dbReference type="AlphaFoldDB" id="A0A6A5WTX2"/>
<proteinExistence type="predicted"/>
<dbReference type="Pfam" id="PF00106">
    <property type="entry name" value="adh_short"/>
    <property type="match status" value="1"/>
</dbReference>
<dbReference type="PANTHER" id="PTHR45458">
    <property type="entry name" value="SHORT-CHAIN DEHYDROGENASE/REDUCTASE SDR"/>
    <property type="match status" value="1"/>
</dbReference>
<feature type="non-terminal residue" evidence="1">
    <location>
        <position position="262"/>
    </location>
</feature>
<organism evidence="1 2">
    <name type="scientific">Amniculicola lignicola CBS 123094</name>
    <dbReference type="NCBI Taxonomy" id="1392246"/>
    <lineage>
        <taxon>Eukaryota</taxon>
        <taxon>Fungi</taxon>
        <taxon>Dikarya</taxon>
        <taxon>Ascomycota</taxon>
        <taxon>Pezizomycotina</taxon>
        <taxon>Dothideomycetes</taxon>
        <taxon>Pleosporomycetidae</taxon>
        <taxon>Pleosporales</taxon>
        <taxon>Amniculicolaceae</taxon>
        <taxon>Amniculicola</taxon>
    </lineage>
</organism>
<accession>A0A6A5WTX2</accession>
<protein>
    <submittedName>
        <fullName evidence="1">Putative short-chain dehydrogenase</fullName>
    </submittedName>
</protein>
<dbReference type="OrthoDB" id="7289984at2759"/>
<dbReference type="EMBL" id="ML977564">
    <property type="protein sequence ID" value="KAF2005037.1"/>
    <property type="molecule type" value="Genomic_DNA"/>
</dbReference>
<dbReference type="InterPro" id="IPR002347">
    <property type="entry name" value="SDR_fam"/>
</dbReference>